<dbReference type="AlphaFoldDB" id="A0A4R7FS03"/>
<proteinExistence type="predicted"/>
<keyword evidence="2" id="KW-1185">Reference proteome</keyword>
<accession>A0A4R7FS03</accession>
<dbReference type="Proteomes" id="UP000295344">
    <property type="component" value="Unassembled WGS sequence"/>
</dbReference>
<gene>
    <name evidence="1" type="ORF">CLV52_1191</name>
</gene>
<sequence length="301" mass="34677">MPDPLAPFLDQPFTTAEARRAGVGRRRVHGRRLRRPFRGVRAGRDPETVLELCRAYLPKMALHEFFSHVTAAIIHDIWLPLAIERCLELHVSVIKAPTGSHRAPRDARVRGHHIVDRPGLVVERRGMRVANAIETLCQLASLLSEDDLVVAAESLLPPHRASSAVMLERIVSAFSDPHRPHSRKLQRVAPRIRIGSRSAEESRFRLRLVAAGLPEPLMNHRWRGPDGRTTEGDLVYLELRVWIEIEGDQHRTDQTQWRYDVVRYERLTDFDWRVIRVTADDQRARLSETIARVERALLRHR</sequence>
<evidence type="ECO:0008006" key="3">
    <source>
        <dbReference type="Google" id="ProtNLM"/>
    </source>
</evidence>
<dbReference type="OrthoDB" id="3173471at2"/>
<evidence type="ECO:0000313" key="2">
    <source>
        <dbReference type="Proteomes" id="UP000295344"/>
    </source>
</evidence>
<dbReference type="EMBL" id="SOAM01000001">
    <property type="protein sequence ID" value="TDS80625.1"/>
    <property type="molecule type" value="Genomic_DNA"/>
</dbReference>
<comment type="caution">
    <text evidence="1">The sequence shown here is derived from an EMBL/GenBank/DDBJ whole genome shotgun (WGS) entry which is preliminary data.</text>
</comment>
<evidence type="ECO:0000313" key="1">
    <source>
        <dbReference type="EMBL" id="TDS80625.1"/>
    </source>
</evidence>
<dbReference type="InterPro" id="IPR011335">
    <property type="entry name" value="Restrct_endonuc-II-like"/>
</dbReference>
<protein>
    <recommendedName>
        <fullName evidence="3">Very-short-patch-repair endonuclease</fullName>
    </recommendedName>
</protein>
<dbReference type="SUPFAM" id="SSF52980">
    <property type="entry name" value="Restriction endonuclease-like"/>
    <property type="match status" value="1"/>
</dbReference>
<dbReference type="RefSeq" id="WP_133765323.1">
    <property type="nucleotide sequence ID" value="NZ_BAAARP010000001.1"/>
</dbReference>
<reference evidence="1 2" key="1">
    <citation type="submission" date="2019-03" db="EMBL/GenBank/DDBJ databases">
        <title>Genomic Encyclopedia of Archaeal and Bacterial Type Strains, Phase II (KMG-II): from individual species to whole genera.</title>
        <authorList>
            <person name="Goeker M."/>
        </authorList>
    </citation>
    <scope>NUCLEOTIDE SEQUENCE [LARGE SCALE GENOMIC DNA]</scope>
    <source>
        <strain evidence="1 2">DSM 24782</strain>
    </source>
</reference>
<organism evidence="1 2">
    <name type="scientific">Amnibacterium kyonggiense</name>
    <dbReference type="NCBI Taxonomy" id="595671"/>
    <lineage>
        <taxon>Bacteria</taxon>
        <taxon>Bacillati</taxon>
        <taxon>Actinomycetota</taxon>
        <taxon>Actinomycetes</taxon>
        <taxon>Micrococcales</taxon>
        <taxon>Microbacteriaceae</taxon>
        <taxon>Amnibacterium</taxon>
    </lineage>
</organism>
<dbReference type="Gene3D" id="3.40.960.10">
    <property type="entry name" value="VSR Endonuclease"/>
    <property type="match status" value="1"/>
</dbReference>
<name>A0A4R7FS03_9MICO</name>